<evidence type="ECO:0000313" key="3">
    <source>
        <dbReference type="EMBL" id="MFC3701205.1"/>
    </source>
</evidence>
<dbReference type="Gene3D" id="3.90.190.10">
    <property type="entry name" value="Protein tyrosine phosphatase superfamily"/>
    <property type="match status" value="1"/>
</dbReference>
<evidence type="ECO:0000259" key="2">
    <source>
        <dbReference type="Pfam" id="PF22741"/>
    </source>
</evidence>
<gene>
    <name evidence="3" type="ORF">ACFOND_06070</name>
</gene>
<keyword evidence="4" id="KW-1185">Reference proteome</keyword>
<reference evidence="4" key="1">
    <citation type="journal article" date="2019" name="Int. J. Syst. Evol. Microbiol.">
        <title>The Global Catalogue of Microorganisms (GCM) 10K type strain sequencing project: providing services to taxonomists for standard genome sequencing and annotation.</title>
        <authorList>
            <consortium name="The Broad Institute Genomics Platform"/>
            <consortium name="The Broad Institute Genome Sequencing Center for Infectious Disease"/>
            <person name="Wu L."/>
            <person name="Ma J."/>
        </authorList>
    </citation>
    <scope>NUCLEOTIDE SEQUENCE [LARGE SCALE GENOMIC DNA]</scope>
    <source>
        <strain evidence="4">CECT 8288</strain>
    </source>
</reference>
<organism evidence="3 4">
    <name type="scientific">Reinekea marina</name>
    <dbReference type="NCBI Taxonomy" id="1310421"/>
    <lineage>
        <taxon>Bacteria</taxon>
        <taxon>Pseudomonadati</taxon>
        <taxon>Pseudomonadota</taxon>
        <taxon>Gammaproteobacteria</taxon>
        <taxon>Oceanospirillales</taxon>
        <taxon>Saccharospirillaceae</taxon>
        <taxon>Reinekea</taxon>
    </lineage>
</organism>
<dbReference type="EMBL" id="JBHRYN010000008">
    <property type="protein sequence ID" value="MFC3701205.1"/>
    <property type="molecule type" value="Genomic_DNA"/>
</dbReference>
<dbReference type="InterPro" id="IPR055214">
    <property type="entry name" value="PTP-NADK"/>
</dbReference>
<sequence>MKLFKKRYRNQLEKWNATPDNTGSKLGHFYDRHFVDHAFIRALNRNFHALDSHVYRGAQPSPRFIKHLKALGFKTIINLRGEHRSASYTLEKQACEQYGVTLINTKLNSRRIPEPAELKQWLAYVRECEKPMMFHCKSGADRAGIAAAMYLLIMTDQGIDAAKKQLSLRYYHLSHSKTGILDHFINAYADFNAKTPTPFMEWYEHHCDRDAITQSFKPSTFSNWIVEKVLHRE</sequence>
<name>A0ABV7WPE9_9GAMM</name>
<proteinExistence type="inferred from homology"/>
<dbReference type="Proteomes" id="UP001595710">
    <property type="component" value="Unassembled WGS sequence"/>
</dbReference>
<comment type="similarity">
    <text evidence="1">Belongs to the protein-tyrosine phosphatase family.</text>
</comment>
<dbReference type="Pfam" id="PF22741">
    <property type="entry name" value="PTP-NADK"/>
    <property type="match status" value="1"/>
</dbReference>
<feature type="domain" description="DSP-PTPase phosphatase fused to NAD+ Kinase" evidence="2">
    <location>
        <begin position="51"/>
        <end position="158"/>
    </location>
</feature>
<accession>A0ABV7WPE9</accession>
<dbReference type="PANTHER" id="PTHR31126:SF72">
    <property type="entry name" value="DUAL SPECIFICITY PROTEIN PHOSPHATASE TPBA"/>
    <property type="match status" value="1"/>
</dbReference>
<dbReference type="InterPro" id="IPR029021">
    <property type="entry name" value="Prot-tyrosine_phosphatase-like"/>
</dbReference>
<evidence type="ECO:0000256" key="1">
    <source>
        <dbReference type="ARBA" id="ARBA00009580"/>
    </source>
</evidence>
<comment type="caution">
    <text evidence="3">The sequence shown here is derived from an EMBL/GenBank/DDBJ whole genome shotgun (WGS) entry which is preliminary data.</text>
</comment>
<evidence type="ECO:0000313" key="4">
    <source>
        <dbReference type="Proteomes" id="UP001595710"/>
    </source>
</evidence>
<dbReference type="SUPFAM" id="SSF52799">
    <property type="entry name" value="(Phosphotyrosine protein) phosphatases II"/>
    <property type="match status" value="1"/>
</dbReference>
<dbReference type="PANTHER" id="PTHR31126">
    <property type="entry name" value="TYROSINE-PROTEIN PHOSPHATASE"/>
    <property type="match status" value="1"/>
</dbReference>
<dbReference type="RefSeq" id="WP_290282799.1">
    <property type="nucleotide sequence ID" value="NZ_JAUFQI010000001.1"/>
</dbReference>
<protein>
    <submittedName>
        <fullName evidence="3">Tyrosine-protein phosphatase</fullName>
    </submittedName>
</protein>